<feature type="compositionally biased region" description="Basic and acidic residues" evidence="2">
    <location>
        <begin position="40"/>
        <end position="54"/>
    </location>
</feature>
<dbReference type="RefSeq" id="WP_167474655.1">
    <property type="nucleotide sequence ID" value="NZ_CP046172.1"/>
</dbReference>
<feature type="region of interest" description="Disordered" evidence="2">
    <location>
        <begin position="36"/>
        <end position="112"/>
    </location>
</feature>
<sequence length="112" mass="13119">MGWLRRLEKRLEKQNEEYLKARRELSEARLRAALSMTGAERAEAKLRADDDFERRRRRRNEQARAMSRNTSADTSTGSASIWRRTPTSRVEYPDSGWHSPGSGLWSDLDHRD</sequence>
<name>A0A6G9YFD0_9NOCA</name>
<evidence type="ECO:0000313" key="3">
    <source>
        <dbReference type="EMBL" id="QIS11898.1"/>
    </source>
</evidence>
<gene>
    <name evidence="3" type="ORF">F5544_20165</name>
</gene>
<protein>
    <submittedName>
        <fullName evidence="3">Uncharacterized protein</fullName>
    </submittedName>
</protein>
<feature type="compositionally biased region" description="Polar residues" evidence="2">
    <location>
        <begin position="67"/>
        <end position="79"/>
    </location>
</feature>
<dbReference type="AlphaFoldDB" id="A0A6G9YFD0"/>
<keyword evidence="4" id="KW-1185">Reference proteome</keyword>
<feature type="coiled-coil region" evidence="1">
    <location>
        <begin position="4"/>
        <end position="31"/>
    </location>
</feature>
<proteinExistence type="predicted"/>
<organism evidence="3 4">
    <name type="scientific">Nocardia arthritidis</name>
    <dbReference type="NCBI Taxonomy" id="228602"/>
    <lineage>
        <taxon>Bacteria</taxon>
        <taxon>Bacillati</taxon>
        <taxon>Actinomycetota</taxon>
        <taxon>Actinomycetes</taxon>
        <taxon>Mycobacteriales</taxon>
        <taxon>Nocardiaceae</taxon>
        <taxon>Nocardia</taxon>
    </lineage>
</organism>
<evidence type="ECO:0000256" key="2">
    <source>
        <dbReference type="SAM" id="MobiDB-lite"/>
    </source>
</evidence>
<reference evidence="3 4" key="1">
    <citation type="journal article" date="2019" name="ACS Chem. Biol.">
        <title>Identification and Mobilization of a Cryptic Antibiotic Biosynthesis Gene Locus from a Human-Pathogenic Nocardia Isolate.</title>
        <authorList>
            <person name="Herisse M."/>
            <person name="Ishida K."/>
            <person name="Porter J.L."/>
            <person name="Howden B."/>
            <person name="Hertweck C."/>
            <person name="Stinear T.P."/>
            <person name="Pidot S.J."/>
        </authorList>
    </citation>
    <scope>NUCLEOTIDE SEQUENCE [LARGE SCALE GENOMIC DNA]</scope>
    <source>
        <strain evidence="3 4">AUSMDU00012717</strain>
    </source>
</reference>
<dbReference type="KEGG" id="nah:F5544_20165"/>
<evidence type="ECO:0000256" key="1">
    <source>
        <dbReference type="SAM" id="Coils"/>
    </source>
</evidence>
<accession>A0A6G9YFD0</accession>
<dbReference type="EMBL" id="CP046172">
    <property type="protein sequence ID" value="QIS11898.1"/>
    <property type="molecule type" value="Genomic_DNA"/>
</dbReference>
<keyword evidence="1" id="KW-0175">Coiled coil</keyword>
<evidence type="ECO:0000313" key="4">
    <source>
        <dbReference type="Proteomes" id="UP000503540"/>
    </source>
</evidence>
<dbReference type="Proteomes" id="UP000503540">
    <property type="component" value="Chromosome"/>
</dbReference>